<evidence type="ECO:0000256" key="2">
    <source>
        <dbReference type="ARBA" id="ARBA00007353"/>
    </source>
</evidence>
<dbReference type="STRING" id="445709.ABW99_03760"/>
<dbReference type="PANTHER" id="PTHR30616">
    <property type="entry name" value="UNCHARACTERIZED PROTEIN YFIH"/>
    <property type="match status" value="1"/>
</dbReference>
<dbReference type="Pfam" id="PF02578">
    <property type="entry name" value="Cu-oxidase_4"/>
    <property type="match status" value="1"/>
</dbReference>
<dbReference type="InterPro" id="IPR038371">
    <property type="entry name" value="Cu_polyphenol_OxRdtase_sf"/>
</dbReference>
<evidence type="ECO:0000256" key="4">
    <source>
        <dbReference type="ARBA" id="ARBA00022723"/>
    </source>
</evidence>
<keyword evidence="5" id="KW-0378">Hydrolase</keyword>
<accession>A0A0G3ES32</accession>
<keyword evidence="6" id="KW-0862">Zinc</keyword>
<dbReference type="InterPro" id="IPR003730">
    <property type="entry name" value="Cu_polyphenol_OxRdtase"/>
</dbReference>
<protein>
    <recommendedName>
        <fullName evidence="10">Purine nucleoside phosphorylase</fullName>
    </recommendedName>
</protein>
<evidence type="ECO:0000313" key="11">
    <source>
        <dbReference type="EMBL" id="AKJ67476.1"/>
    </source>
</evidence>
<dbReference type="Proteomes" id="UP000036700">
    <property type="component" value="Chromosome"/>
</dbReference>
<dbReference type="PANTHER" id="PTHR30616:SF2">
    <property type="entry name" value="PURINE NUCLEOSIDE PHOSPHORYLASE LACC1"/>
    <property type="match status" value="1"/>
</dbReference>
<evidence type="ECO:0000256" key="10">
    <source>
        <dbReference type="RuleBase" id="RU361274"/>
    </source>
</evidence>
<comment type="catalytic activity">
    <reaction evidence="9">
        <text>S-methyl-5'-thioadenosine + phosphate = 5-(methylsulfanyl)-alpha-D-ribose 1-phosphate + adenine</text>
        <dbReference type="Rhea" id="RHEA:11852"/>
        <dbReference type="ChEBI" id="CHEBI:16708"/>
        <dbReference type="ChEBI" id="CHEBI:17509"/>
        <dbReference type="ChEBI" id="CHEBI:43474"/>
        <dbReference type="ChEBI" id="CHEBI:58533"/>
        <dbReference type="EC" id="2.4.2.28"/>
    </reaction>
    <physiologicalReaction direction="left-to-right" evidence="9">
        <dbReference type="Rhea" id="RHEA:11853"/>
    </physiologicalReaction>
</comment>
<evidence type="ECO:0000256" key="5">
    <source>
        <dbReference type="ARBA" id="ARBA00022801"/>
    </source>
</evidence>
<proteinExistence type="inferred from homology"/>
<dbReference type="InterPro" id="IPR011324">
    <property type="entry name" value="Cytotoxic_necrot_fac-like_cat"/>
</dbReference>
<dbReference type="GO" id="GO:0005507">
    <property type="term" value="F:copper ion binding"/>
    <property type="evidence" value="ECO:0007669"/>
    <property type="project" value="TreeGrafter"/>
</dbReference>
<comment type="catalytic activity">
    <reaction evidence="8">
        <text>adenosine + phosphate = alpha-D-ribose 1-phosphate + adenine</text>
        <dbReference type="Rhea" id="RHEA:27642"/>
        <dbReference type="ChEBI" id="CHEBI:16335"/>
        <dbReference type="ChEBI" id="CHEBI:16708"/>
        <dbReference type="ChEBI" id="CHEBI:43474"/>
        <dbReference type="ChEBI" id="CHEBI:57720"/>
        <dbReference type="EC" id="2.4.2.1"/>
    </reaction>
    <physiologicalReaction direction="left-to-right" evidence="8">
        <dbReference type="Rhea" id="RHEA:27643"/>
    </physiologicalReaction>
</comment>
<dbReference type="RefSeq" id="WP_047213069.1">
    <property type="nucleotide sequence ID" value="NZ_CP011568.3"/>
</dbReference>
<dbReference type="NCBIfam" id="TIGR00726">
    <property type="entry name" value="peptidoglycan editing factor PgeF"/>
    <property type="match status" value="1"/>
</dbReference>
<dbReference type="Gene3D" id="3.60.140.10">
    <property type="entry name" value="CNF1/YfiH-like putative cysteine hydrolases"/>
    <property type="match status" value="1"/>
</dbReference>
<keyword evidence="12" id="KW-1185">Reference proteome</keyword>
<evidence type="ECO:0000256" key="7">
    <source>
        <dbReference type="ARBA" id="ARBA00047989"/>
    </source>
</evidence>
<comment type="similarity">
    <text evidence="2 10">Belongs to the purine nucleoside phosphorylase YfiH/LACC1 family.</text>
</comment>
<evidence type="ECO:0000256" key="9">
    <source>
        <dbReference type="ARBA" id="ARBA00049893"/>
    </source>
</evidence>
<dbReference type="CDD" id="cd16833">
    <property type="entry name" value="YfiH"/>
    <property type="match status" value="1"/>
</dbReference>
<dbReference type="PATRIC" id="fig|445709.3.peg.802"/>
<dbReference type="KEGG" id="ptx:ABW99_03760"/>
<evidence type="ECO:0000256" key="6">
    <source>
        <dbReference type="ARBA" id="ARBA00022833"/>
    </source>
</evidence>
<evidence type="ECO:0000256" key="1">
    <source>
        <dbReference type="ARBA" id="ARBA00000553"/>
    </source>
</evidence>
<dbReference type="OrthoDB" id="4279at2"/>
<evidence type="ECO:0000256" key="3">
    <source>
        <dbReference type="ARBA" id="ARBA00022679"/>
    </source>
</evidence>
<keyword evidence="4" id="KW-0479">Metal-binding</keyword>
<dbReference type="EMBL" id="CP011568">
    <property type="protein sequence ID" value="AKJ67476.1"/>
    <property type="molecule type" value="Genomic_DNA"/>
</dbReference>
<name>A0A0G3ES32_9BURK</name>
<dbReference type="GO" id="GO:0016787">
    <property type="term" value="F:hydrolase activity"/>
    <property type="evidence" value="ECO:0007669"/>
    <property type="project" value="UniProtKB-KW"/>
</dbReference>
<dbReference type="AlphaFoldDB" id="A0A0G3ES32"/>
<comment type="catalytic activity">
    <reaction evidence="1">
        <text>inosine + phosphate = alpha-D-ribose 1-phosphate + hypoxanthine</text>
        <dbReference type="Rhea" id="RHEA:27646"/>
        <dbReference type="ChEBI" id="CHEBI:17368"/>
        <dbReference type="ChEBI" id="CHEBI:17596"/>
        <dbReference type="ChEBI" id="CHEBI:43474"/>
        <dbReference type="ChEBI" id="CHEBI:57720"/>
        <dbReference type="EC" id="2.4.2.1"/>
    </reaction>
    <physiologicalReaction direction="left-to-right" evidence="1">
        <dbReference type="Rhea" id="RHEA:27647"/>
    </physiologicalReaction>
</comment>
<reference evidence="12" key="1">
    <citation type="submission" date="2015-06" db="EMBL/GenBank/DDBJ databases">
        <authorList>
            <person name="Lim Y.L."/>
            <person name="Ee R."/>
            <person name="Yong D."/>
            <person name="How K.Y."/>
            <person name="Yin W.F."/>
            <person name="Chan K.G."/>
        </authorList>
    </citation>
    <scope>NUCLEOTIDE SEQUENCE [LARGE SCALE GENOMIC DNA]</scope>
    <source>
        <strain evidence="12">DSM 25325</strain>
    </source>
</reference>
<evidence type="ECO:0000256" key="8">
    <source>
        <dbReference type="ARBA" id="ARBA00048968"/>
    </source>
</evidence>
<keyword evidence="3" id="KW-0808">Transferase</keyword>
<organism evidence="11 12">
    <name type="scientific">Pandoraea thiooxydans</name>
    <dbReference type="NCBI Taxonomy" id="445709"/>
    <lineage>
        <taxon>Bacteria</taxon>
        <taxon>Pseudomonadati</taxon>
        <taxon>Pseudomonadota</taxon>
        <taxon>Betaproteobacteria</taxon>
        <taxon>Burkholderiales</taxon>
        <taxon>Burkholderiaceae</taxon>
        <taxon>Pandoraea</taxon>
    </lineage>
</organism>
<dbReference type="GO" id="GO:0017061">
    <property type="term" value="F:S-methyl-5-thioadenosine phosphorylase activity"/>
    <property type="evidence" value="ECO:0007669"/>
    <property type="project" value="UniProtKB-EC"/>
</dbReference>
<comment type="catalytic activity">
    <reaction evidence="7">
        <text>adenosine + H2O + H(+) = inosine + NH4(+)</text>
        <dbReference type="Rhea" id="RHEA:24408"/>
        <dbReference type="ChEBI" id="CHEBI:15377"/>
        <dbReference type="ChEBI" id="CHEBI:15378"/>
        <dbReference type="ChEBI" id="CHEBI:16335"/>
        <dbReference type="ChEBI" id="CHEBI:17596"/>
        <dbReference type="ChEBI" id="CHEBI:28938"/>
        <dbReference type="EC" id="3.5.4.4"/>
    </reaction>
    <physiologicalReaction direction="left-to-right" evidence="7">
        <dbReference type="Rhea" id="RHEA:24409"/>
    </physiologicalReaction>
</comment>
<dbReference type="SUPFAM" id="SSF64438">
    <property type="entry name" value="CNF1/YfiH-like putative cysteine hydrolases"/>
    <property type="match status" value="1"/>
</dbReference>
<gene>
    <name evidence="11" type="ORF">ABW99_03760</name>
</gene>
<sequence length="268" mass="27651">MTFSPHPDWILPDWPAPARVRALFTTRAGGVSVGPHASLNLGLNAGDDVAAVQANRARLVAAIGARPGWLAQVHGTAVANADQAAYAATAPAADASVTVAPGVACAVLVADCLPVLLCDVEGRAVGAVHAGWRGLCAGVIEQAVATLRQRVGGPAELLAWLGPSIGPGRFEVGAEVRDAFLAAALPGEAAATEAAFAPVPGTGQGTALPPKYLASLPALARLRLARHDVTRVFGGTWCTYDAPARFYSYRRDRVTGRMAALVWLEKGR</sequence>
<evidence type="ECO:0000313" key="12">
    <source>
        <dbReference type="Proteomes" id="UP000036700"/>
    </source>
</evidence>